<dbReference type="InterPro" id="IPR012336">
    <property type="entry name" value="Thioredoxin-like_fold"/>
</dbReference>
<dbReference type="EMBL" id="CP092621">
    <property type="protein sequence ID" value="UMM19646.1"/>
    <property type="molecule type" value="Genomic_DNA"/>
</dbReference>
<evidence type="ECO:0000259" key="2">
    <source>
        <dbReference type="Pfam" id="PF17171"/>
    </source>
</evidence>
<dbReference type="SFLD" id="SFLDS00019">
    <property type="entry name" value="Glutathione_Transferase_(cytos"/>
    <property type="match status" value="2"/>
</dbReference>
<evidence type="ECO:0000259" key="3">
    <source>
        <dbReference type="Pfam" id="PF17172"/>
    </source>
</evidence>
<feature type="domain" description="Thioredoxin-like fold" evidence="3">
    <location>
        <begin position="295"/>
        <end position="386"/>
    </location>
</feature>
<dbReference type="Proteomes" id="UP000829354">
    <property type="component" value="Chromosome II"/>
</dbReference>
<proteinExistence type="inferred from homology"/>
<feature type="domain" description="Metaxin glutathione S-transferase" evidence="2">
    <location>
        <begin position="445"/>
        <end position="508"/>
    </location>
</feature>
<dbReference type="AlphaFoldDB" id="A0AAE9EE73"/>
<comment type="similarity">
    <text evidence="1">Belongs to the FAX family.</text>
</comment>
<dbReference type="InterPro" id="IPR026928">
    <property type="entry name" value="FAX/IsoI-like"/>
</dbReference>
<name>A0AAE9EE73_CAEBR</name>
<dbReference type="Gene3D" id="3.40.30.10">
    <property type="entry name" value="Glutaredoxin"/>
    <property type="match status" value="2"/>
</dbReference>
<protein>
    <submittedName>
        <fullName evidence="4">Uncharacterized protein</fullName>
    </submittedName>
</protein>
<dbReference type="CDD" id="cd03193">
    <property type="entry name" value="GST_C_Metaxin"/>
    <property type="match status" value="2"/>
</dbReference>
<dbReference type="Pfam" id="PF17172">
    <property type="entry name" value="GST_N_4"/>
    <property type="match status" value="2"/>
</dbReference>
<dbReference type="InterPro" id="IPR050931">
    <property type="entry name" value="Mito_Protein_Transport_Metaxin"/>
</dbReference>
<reference evidence="4 5" key="1">
    <citation type="submission" date="2022-04" db="EMBL/GenBank/DDBJ databases">
        <title>Chromosome-level reference genomes for two strains of Caenorhabditis briggsae: an improved platform for comparative genomics.</title>
        <authorList>
            <person name="Stevens L."/>
            <person name="Andersen E."/>
        </authorList>
    </citation>
    <scope>NUCLEOTIDE SEQUENCE [LARGE SCALE GENOMIC DNA]</scope>
    <source>
        <strain evidence="4">VX34</strain>
        <tissue evidence="4">Whole-organism</tissue>
    </source>
</reference>
<dbReference type="SUPFAM" id="SSF47616">
    <property type="entry name" value="GST C-terminal domain-like"/>
    <property type="match status" value="2"/>
</dbReference>
<feature type="domain" description="Metaxin glutathione S-transferase" evidence="2">
    <location>
        <begin position="181"/>
        <end position="245"/>
    </location>
</feature>
<evidence type="ECO:0000256" key="1">
    <source>
        <dbReference type="ARBA" id="ARBA00006475"/>
    </source>
</evidence>
<dbReference type="PANTHER" id="PTHR12289">
    <property type="entry name" value="METAXIN RELATED"/>
    <property type="match status" value="1"/>
</dbReference>
<dbReference type="SFLD" id="SFLDG01200">
    <property type="entry name" value="SUF1.1"/>
    <property type="match status" value="2"/>
</dbReference>
<accession>A0AAE9EE73</accession>
<keyword evidence="5" id="KW-1185">Reference proteome</keyword>
<organism evidence="4 5">
    <name type="scientific">Caenorhabditis briggsae</name>
    <dbReference type="NCBI Taxonomy" id="6238"/>
    <lineage>
        <taxon>Eukaryota</taxon>
        <taxon>Metazoa</taxon>
        <taxon>Ecdysozoa</taxon>
        <taxon>Nematoda</taxon>
        <taxon>Chromadorea</taxon>
        <taxon>Rhabditida</taxon>
        <taxon>Rhabditina</taxon>
        <taxon>Rhabditomorpha</taxon>
        <taxon>Rhabditoidea</taxon>
        <taxon>Rhabditidae</taxon>
        <taxon>Peloderinae</taxon>
        <taxon>Caenorhabditis</taxon>
    </lineage>
</organism>
<dbReference type="SUPFAM" id="SSF52833">
    <property type="entry name" value="Thioredoxin-like"/>
    <property type="match status" value="2"/>
</dbReference>
<dbReference type="Gene3D" id="1.20.1050.10">
    <property type="match status" value="2"/>
</dbReference>
<dbReference type="InterPro" id="IPR036282">
    <property type="entry name" value="Glutathione-S-Trfase_C_sf"/>
</dbReference>
<sequence length="530" mass="61128">MPSTNLIKRDWEKDHVYLVQFPRAGMIPSPSPYAFKLETFLRVADIPYTNINNEFSKMSARGQIPFIELNGRQHADSTIIIDNLIEHFHKSDLEDLSQADKAVARAFFALTEHHLCWVTLYSRGQDFSWLATNGGFGRLLTGIKGFAFKNFIVKRFTSKVRARAAAQGMGTFSKEEVLEQAKKDLDALSVQLGEKKYLFGNTIKTIDVTTFAHLAELIYTPQFSPEIATHLEEKTPNLLVYVKNIRDQYWPDWDETTETMKMDTMPQKLVKSEWEQDKVYLIQFPRTGCLPSPSPYSLKLETWLRMAGIDYENVSNEFKHMSKRGQQPFIELNGEQISDTSIIIDILADKVKGKELTELSPLDKAKEHAFYTLIEHHLTWLGFYSRSQSFKWISTDEGYGKAFSGVKAIFLKNIVVPRFERKLKAKCNGQWIGTLTNEERISELKKDIDAISVQLGEKKYLFGEEPKTIDATLFGHLAEILYTPQFTKEITEYIETNAQNLIAHSNRIKVLYWPDWEEIGQSLKMDTKWR</sequence>
<dbReference type="InterPro" id="IPR040079">
    <property type="entry name" value="Glutathione_S-Trfase"/>
</dbReference>
<dbReference type="CDD" id="cd03080">
    <property type="entry name" value="GST_N_Metaxin_like"/>
    <property type="match status" value="2"/>
</dbReference>
<evidence type="ECO:0000313" key="4">
    <source>
        <dbReference type="EMBL" id="UMM19646.1"/>
    </source>
</evidence>
<feature type="domain" description="Thioredoxin-like fold" evidence="3">
    <location>
        <begin position="32"/>
        <end position="123"/>
    </location>
</feature>
<dbReference type="InterPro" id="IPR033468">
    <property type="entry name" value="Metaxin_GST"/>
</dbReference>
<dbReference type="PANTHER" id="PTHR12289:SF72">
    <property type="entry name" value="GST N-TERMINAL DOMAIN-CONTAINING PROTEIN"/>
    <property type="match status" value="1"/>
</dbReference>
<dbReference type="SFLD" id="SFLDG01180">
    <property type="entry name" value="SUF1"/>
    <property type="match status" value="2"/>
</dbReference>
<gene>
    <name evidence="4" type="ORF">L5515_015147</name>
</gene>
<dbReference type="Pfam" id="PF17171">
    <property type="entry name" value="GST_C_6"/>
    <property type="match status" value="2"/>
</dbReference>
<dbReference type="InterPro" id="IPR036249">
    <property type="entry name" value="Thioredoxin-like_sf"/>
</dbReference>
<evidence type="ECO:0000313" key="5">
    <source>
        <dbReference type="Proteomes" id="UP000829354"/>
    </source>
</evidence>